<evidence type="ECO:0000256" key="3">
    <source>
        <dbReference type="ARBA" id="ARBA00011738"/>
    </source>
</evidence>
<proteinExistence type="inferred from homology"/>
<dbReference type="InterPro" id="IPR005941">
    <property type="entry name" value="DapE_proteobac"/>
</dbReference>
<protein>
    <recommendedName>
        <fullName evidence="5 15">Succinyl-diaminopimelate desuccinylase</fullName>
        <shortName evidence="15">SDAP desuccinylase</shortName>
        <ecNumber evidence="4 15">3.5.1.18</ecNumber>
    </recommendedName>
    <alternativeName>
        <fullName evidence="13 15">N-succinyl-LL-2,6-diaminoheptanedioate amidohydrolase</fullName>
    </alternativeName>
</protein>
<accession>A0A1W6YYR9</accession>
<dbReference type="HAMAP" id="MF_01690">
    <property type="entry name" value="DapE"/>
    <property type="match status" value="1"/>
</dbReference>
<dbReference type="Pfam" id="PF07687">
    <property type="entry name" value="M20_dimer"/>
    <property type="match status" value="1"/>
</dbReference>
<dbReference type="SUPFAM" id="SSF53187">
    <property type="entry name" value="Zn-dependent exopeptidases"/>
    <property type="match status" value="1"/>
</dbReference>
<comment type="cofactor">
    <cofactor evidence="15">
        <name>Zn(2+)</name>
        <dbReference type="ChEBI" id="CHEBI:29105"/>
    </cofactor>
    <cofactor evidence="15">
        <name>Co(2+)</name>
        <dbReference type="ChEBI" id="CHEBI:48828"/>
    </cofactor>
    <text evidence="15">Binds 2 Zn(2+) or Co(2+) ions per subunit.</text>
</comment>
<evidence type="ECO:0000256" key="5">
    <source>
        <dbReference type="ARBA" id="ARBA00022391"/>
    </source>
</evidence>
<dbReference type="Gene3D" id="1.10.150.900">
    <property type="match status" value="1"/>
</dbReference>
<dbReference type="InterPro" id="IPR011650">
    <property type="entry name" value="Peptidase_M20_dimer"/>
</dbReference>
<evidence type="ECO:0000256" key="8">
    <source>
        <dbReference type="ARBA" id="ARBA00022801"/>
    </source>
</evidence>
<dbReference type="GO" id="GO:0009014">
    <property type="term" value="F:succinyl-diaminopimelate desuccinylase activity"/>
    <property type="evidence" value="ECO:0007669"/>
    <property type="project" value="UniProtKB-UniRule"/>
</dbReference>
<dbReference type="FunFam" id="3.30.70.360:FF:000011">
    <property type="entry name" value="Succinyl-diaminopimelate desuccinylase"/>
    <property type="match status" value="1"/>
</dbReference>
<dbReference type="GO" id="GO:0050897">
    <property type="term" value="F:cobalt ion binding"/>
    <property type="evidence" value="ECO:0007669"/>
    <property type="project" value="UniProtKB-UniRule"/>
</dbReference>
<dbReference type="Pfam" id="PF01546">
    <property type="entry name" value="Peptidase_M20"/>
    <property type="match status" value="1"/>
</dbReference>
<evidence type="ECO:0000256" key="10">
    <source>
        <dbReference type="ARBA" id="ARBA00022915"/>
    </source>
</evidence>
<dbReference type="NCBIfam" id="TIGR01246">
    <property type="entry name" value="dapE_proteo"/>
    <property type="match status" value="1"/>
</dbReference>
<dbReference type="AlphaFoldDB" id="A0A1W6YYR9"/>
<evidence type="ECO:0000256" key="12">
    <source>
        <dbReference type="ARBA" id="ARBA00023285"/>
    </source>
</evidence>
<comment type="function">
    <text evidence="15">Catalyzes the hydrolysis of N-succinyl-L,L-diaminopimelic acid (SDAP), forming succinate and LL-2,6-diaminopimelate (DAP), an intermediate involved in the bacterial biosynthesis of lysine and meso-diaminopimelic acid, an essential component of bacterial cell walls.</text>
</comment>
<feature type="binding site" evidence="15">
    <location>
        <position position="350"/>
    </location>
    <ligand>
        <name>Zn(2+)</name>
        <dbReference type="ChEBI" id="CHEBI:29105"/>
        <label>2</label>
    </ligand>
</feature>
<evidence type="ECO:0000313" key="17">
    <source>
        <dbReference type="EMBL" id="ARP86255.1"/>
    </source>
</evidence>
<dbReference type="PANTHER" id="PTHR43808">
    <property type="entry name" value="ACETYLORNITHINE DEACETYLASE"/>
    <property type="match status" value="1"/>
</dbReference>
<dbReference type="GO" id="GO:0006526">
    <property type="term" value="P:L-arginine biosynthetic process"/>
    <property type="evidence" value="ECO:0007669"/>
    <property type="project" value="TreeGrafter"/>
</dbReference>
<organism evidence="17 18">
    <name type="scientific">Bordetella genomosp. 9</name>
    <dbReference type="NCBI Taxonomy" id="1416803"/>
    <lineage>
        <taxon>Bacteria</taxon>
        <taxon>Pseudomonadati</taxon>
        <taxon>Pseudomonadota</taxon>
        <taxon>Betaproteobacteria</taxon>
        <taxon>Burkholderiales</taxon>
        <taxon>Alcaligenaceae</taxon>
        <taxon>Bordetella</taxon>
    </lineage>
</organism>
<evidence type="ECO:0000256" key="1">
    <source>
        <dbReference type="ARBA" id="ARBA00005130"/>
    </source>
</evidence>
<dbReference type="UniPathway" id="UPA00034">
    <property type="reaction ID" value="UER00021"/>
</dbReference>
<dbReference type="Gene3D" id="3.40.630.10">
    <property type="entry name" value="Zn peptidases"/>
    <property type="match status" value="1"/>
</dbReference>
<evidence type="ECO:0000256" key="2">
    <source>
        <dbReference type="ARBA" id="ARBA00006746"/>
    </source>
</evidence>
<feature type="binding site" evidence="15">
    <location>
        <position position="164"/>
    </location>
    <ligand>
        <name>Zn(2+)</name>
        <dbReference type="ChEBI" id="CHEBI:29105"/>
        <label>1</label>
    </ligand>
</feature>
<feature type="active site" evidence="15">
    <location>
        <position position="70"/>
    </location>
</feature>
<comment type="catalytic activity">
    <reaction evidence="14 15">
        <text>N-succinyl-(2S,6S)-2,6-diaminopimelate + H2O = (2S,6S)-2,6-diaminopimelate + succinate</text>
        <dbReference type="Rhea" id="RHEA:22608"/>
        <dbReference type="ChEBI" id="CHEBI:15377"/>
        <dbReference type="ChEBI" id="CHEBI:30031"/>
        <dbReference type="ChEBI" id="CHEBI:57609"/>
        <dbReference type="ChEBI" id="CHEBI:58087"/>
        <dbReference type="EC" id="3.5.1.18"/>
    </reaction>
</comment>
<dbReference type="InterPro" id="IPR002933">
    <property type="entry name" value="Peptidase_M20"/>
</dbReference>
<keyword evidence="6 15" id="KW-0028">Amino-acid biosynthesis</keyword>
<evidence type="ECO:0000313" key="18">
    <source>
        <dbReference type="Proteomes" id="UP000194139"/>
    </source>
</evidence>
<evidence type="ECO:0000256" key="9">
    <source>
        <dbReference type="ARBA" id="ARBA00022833"/>
    </source>
</evidence>
<feature type="domain" description="Peptidase M20 dimerisation" evidence="16">
    <location>
        <begin position="177"/>
        <end position="284"/>
    </location>
</feature>
<keyword evidence="12 15" id="KW-0170">Cobalt</keyword>
<evidence type="ECO:0000256" key="15">
    <source>
        <dbReference type="HAMAP-Rule" id="MF_01690"/>
    </source>
</evidence>
<keyword evidence="8 15" id="KW-0378">Hydrolase</keyword>
<evidence type="ECO:0000259" key="16">
    <source>
        <dbReference type="Pfam" id="PF07687"/>
    </source>
</evidence>
<evidence type="ECO:0000256" key="4">
    <source>
        <dbReference type="ARBA" id="ARBA00011921"/>
    </source>
</evidence>
<dbReference type="PANTHER" id="PTHR43808:SF31">
    <property type="entry name" value="N-ACETYL-L-CITRULLINE DEACETYLASE"/>
    <property type="match status" value="1"/>
</dbReference>
<dbReference type="Gene3D" id="3.30.70.360">
    <property type="match status" value="1"/>
</dbReference>
<keyword evidence="18" id="KW-1185">Reference proteome</keyword>
<evidence type="ECO:0000256" key="7">
    <source>
        <dbReference type="ARBA" id="ARBA00022723"/>
    </source>
</evidence>
<keyword evidence="11 15" id="KW-0457">Lysine biosynthesis</keyword>
<evidence type="ECO:0000256" key="13">
    <source>
        <dbReference type="ARBA" id="ARBA00031891"/>
    </source>
</evidence>
<evidence type="ECO:0000256" key="14">
    <source>
        <dbReference type="ARBA" id="ARBA00051301"/>
    </source>
</evidence>
<reference evidence="17 18" key="1">
    <citation type="submission" date="2017-05" db="EMBL/GenBank/DDBJ databases">
        <title>Complete and WGS of Bordetella genogroups.</title>
        <authorList>
            <person name="Spilker T."/>
            <person name="LiPuma J."/>
        </authorList>
    </citation>
    <scope>NUCLEOTIDE SEQUENCE [LARGE SCALE GENOMIC DNA]</scope>
    <source>
        <strain evidence="17 18">AU17164</strain>
    </source>
</reference>
<dbReference type="SUPFAM" id="SSF55031">
    <property type="entry name" value="Bacterial exopeptidase dimerisation domain"/>
    <property type="match status" value="1"/>
</dbReference>
<dbReference type="InterPro" id="IPR036264">
    <property type="entry name" value="Bact_exopeptidase_dim_dom"/>
</dbReference>
<gene>
    <name evidence="15" type="primary">dapE</name>
    <name evidence="17" type="ORF">CAL13_08625</name>
</gene>
<feature type="binding site" evidence="15">
    <location>
        <position position="136"/>
    </location>
    <ligand>
        <name>Zn(2+)</name>
        <dbReference type="ChEBI" id="CHEBI:29105"/>
        <label>2</label>
    </ligand>
</feature>
<dbReference type="CDD" id="cd03891">
    <property type="entry name" value="M20_DapE_proteobac"/>
    <property type="match status" value="1"/>
</dbReference>
<dbReference type="Proteomes" id="UP000194139">
    <property type="component" value="Chromosome"/>
</dbReference>
<evidence type="ECO:0000256" key="11">
    <source>
        <dbReference type="ARBA" id="ARBA00023154"/>
    </source>
</evidence>
<comment type="subunit">
    <text evidence="3 15">Homodimer.</text>
</comment>
<feature type="binding site" evidence="15">
    <location>
        <position position="101"/>
    </location>
    <ligand>
        <name>Zn(2+)</name>
        <dbReference type="ChEBI" id="CHEBI:29105"/>
        <label>1</label>
    </ligand>
</feature>
<dbReference type="GO" id="GO:0008777">
    <property type="term" value="F:acetylornithine deacetylase activity"/>
    <property type="evidence" value="ECO:0007669"/>
    <property type="project" value="TreeGrafter"/>
</dbReference>
<evidence type="ECO:0000256" key="6">
    <source>
        <dbReference type="ARBA" id="ARBA00022605"/>
    </source>
</evidence>
<dbReference type="EC" id="3.5.1.18" evidence="4 15"/>
<keyword evidence="7 15" id="KW-0479">Metal-binding</keyword>
<dbReference type="InterPro" id="IPR050072">
    <property type="entry name" value="Peptidase_M20A"/>
</dbReference>
<comment type="similarity">
    <text evidence="2 15">Belongs to the peptidase M20A family. DapE subfamily.</text>
</comment>
<feature type="binding site" evidence="15">
    <location>
        <position position="68"/>
    </location>
    <ligand>
        <name>Zn(2+)</name>
        <dbReference type="ChEBI" id="CHEBI:29105"/>
        <label>1</label>
    </ligand>
</feature>
<dbReference type="GO" id="GO:0008270">
    <property type="term" value="F:zinc ion binding"/>
    <property type="evidence" value="ECO:0007669"/>
    <property type="project" value="UniProtKB-UniRule"/>
</dbReference>
<name>A0A1W6YYR9_9BORD</name>
<dbReference type="GO" id="GO:0009089">
    <property type="term" value="P:lysine biosynthetic process via diaminopimelate"/>
    <property type="evidence" value="ECO:0007669"/>
    <property type="project" value="UniProtKB-UniRule"/>
</dbReference>
<feature type="active site" description="Proton acceptor" evidence="15">
    <location>
        <position position="135"/>
    </location>
</feature>
<dbReference type="RefSeq" id="WP_086072094.1">
    <property type="nucleotide sequence ID" value="NZ_CP021109.1"/>
</dbReference>
<keyword evidence="9 15" id="KW-0862">Zinc</keyword>
<sequence>MGESAVLDLVKDLIARPSVTPEDADCQQMLAARLARIGFRCETMAFNGVTNLWARRGTQGPLVVFAGHTDVVPPGPRDKWQSDPFVPVERDGFLYGRGAADMKSSIAAFVVAAEEFVAAHPAHAGSIALLLTSDEEGPSVDGTVRVCEQLQARGETLDYCIVGEPTSTERLGDVCKNGRRGSLSGRLTVKGLQGHVAYPHLARNAVHEVAPALAELVAIEWDRGNEYLPPTTFQISNMSAGTGATNVVPGEASILFNFRFSTASTPESLKARVAAVLDKHGVEHHIDWELGGEPFLTPRGTLSAALSHAIREETGLDTELSTTGGTSDGRFLAKICAEVIEFGPCNATIHKVNERIELDALVPLKNIYRRTVENLLLSP</sequence>
<feature type="binding site" evidence="15">
    <location>
        <position position="101"/>
    </location>
    <ligand>
        <name>Zn(2+)</name>
        <dbReference type="ChEBI" id="CHEBI:29105"/>
        <label>2</label>
    </ligand>
</feature>
<dbReference type="GO" id="GO:0019877">
    <property type="term" value="P:diaminopimelate biosynthetic process"/>
    <property type="evidence" value="ECO:0007669"/>
    <property type="project" value="UniProtKB-UniRule"/>
</dbReference>
<dbReference type="EMBL" id="CP021109">
    <property type="protein sequence ID" value="ARP86255.1"/>
    <property type="molecule type" value="Genomic_DNA"/>
</dbReference>
<dbReference type="NCBIfam" id="NF009557">
    <property type="entry name" value="PRK13009.1"/>
    <property type="match status" value="1"/>
</dbReference>
<comment type="pathway">
    <text evidence="1 15">Amino-acid biosynthesis; L-lysine biosynthesis via DAP pathway; LL-2,6-diaminopimelate from (S)-tetrahydrodipicolinate (succinylase route): step 3/3.</text>
</comment>
<keyword evidence="10 15" id="KW-0220">Diaminopimelate biosynthesis</keyword>
<dbReference type="FunFam" id="3.40.630.10:FF:000005">
    <property type="entry name" value="Succinyl-diaminopimelate desuccinylase"/>
    <property type="match status" value="1"/>
</dbReference>